<gene>
    <name evidence="2" type="ORF">SCP_1603380</name>
    <name evidence="3" type="ORF">SCP_1901040</name>
</gene>
<name>A0A401H755_9APHY</name>
<sequence>MPTESSRTAGSTSSKETSIARAACRLLSRSCSCMGAATFTVSLLAPRLFLPTDTVVKPGLGYRGKASMGERLEAVWRVEEGRAEDPGRAKPVGALQGPHSPSDSSKVKSLPRDISNTTPALRDHADAEAALDASAGGVGPRHTARRRNYVERGRWLAGSAVPTRRKKVPHTCRAQPPWLIGKCPEVTSAAVSNQSPRSGEKSSGVLRGKWPSQRILARDAVLGTMPSESLHPLCCDQRQTRIP</sequence>
<feature type="region of interest" description="Disordered" evidence="1">
    <location>
        <begin position="82"/>
        <end position="119"/>
    </location>
</feature>
<dbReference type="RefSeq" id="XP_027620587.1">
    <property type="nucleotide sequence ID" value="XM_027764786.1"/>
</dbReference>
<dbReference type="AlphaFoldDB" id="A0A401H755"/>
<evidence type="ECO:0000256" key="1">
    <source>
        <dbReference type="SAM" id="MobiDB-lite"/>
    </source>
</evidence>
<organism evidence="3 4">
    <name type="scientific">Sparassis crispa</name>
    <dbReference type="NCBI Taxonomy" id="139825"/>
    <lineage>
        <taxon>Eukaryota</taxon>
        <taxon>Fungi</taxon>
        <taxon>Dikarya</taxon>
        <taxon>Basidiomycota</taxon>
        <taxon>Agaricomycotina</taxon>
        <taxon>Agaricomycetes</taxon>
        <taxon>Polyporales</taxon>
        <taxon>Sparassidaceae</taxon>
        <taxon>Sparassis</taxon>
    </lineage>
</organism>
<dbReference type="GeneID" id="38786591"/>
<comment type="caution">
    <text evidence="3">The sequence shown here is derived from an EMBL/GenBank/DDBJ whole genome shotgun (WGS) entry which is preliminary data.</text>
</comment>
<dbReference type="EMBL" id="BFAD01000016">
    <property type="protein sequence ID" value="GBE89674.1"/>
    <property type="molecule type" value="Genomic_DNA"/>
</dbReference>
<protein>
    <submittedName>
        <fullName evidence="3">Uncharacterized protein</fullName>
    </submittedName>
</protein>
<dbReference type="Proteomes" id="UP000287166">
    <property type="component" value="Unassembled WGS sequence"/>
</dbReference>
<dbReference type="EMBL" id="BFAD01000019">
    <property type="protein sequence ID" value="GBE90255.1"/>
    <property type="molecule type" value="Genomic_DNA"/>
</dbReference>
<evidence type="ECO:0000313" key="4">
    <source>
        <dbReference type="Proteomes" id="UP000287166"/>
    </source>
</evidence>
<proteinExistence type="predicted"/>
<accession>A0A401H755</accession>
<reference evidence="3 4" key="1">
    <citation type="journal article" date="2018" name="Sci. Rep.">
        <title>Genome sequence of the cauliflower mushroom Sparassis crispa (Hanabiratake) and its association with beneficial usage.</title>
        <authorList>
            <person name="Kiyama R."/>
            <person name="Furutani Y."/>
            <person name="Kawaguchi K."/>
            <person name="Nakanishi T."/>
        </authorList>
    </citation>
    <scope>NUCLEOTIDE SEQUENCE [LARGE SCALE GENOMIC DNA]</scope>
</reference>
<dbReference type="InParanoid" id="A0A401H755"/>
<keyword evidence="4" id="KW-1185">Reference proteome</keyword>
<evidence type="ECO:0000313" key="2">
    <source>
        <dbReference type="EMBL" id="GBE89674.1"/>
    </source>
</evidence>
<evidence type="ECO:0000313" key="3">
    <source>
        <dbReference type="EMBL" id="GBE90255.1"/>
    </source>
</evidence>